<dbReference type="GO" id="GO:0003955">
    <property type="term" value="F:NAD(P)H dehydrogenase (quinone) activity"/>
    <property type="evidence" value="ECO:0007669"/>
    <property type="project" value="TreeGrafter"/>
</dbReference>
<proteinExistence type="predicted"/>
<dbReference type="GO" id="GO:0009055">
    <property type="term" value="F:electron transfer activity"/>
    <property type="evidence" value="ECO:0007669"/>
    <property type="project" value="TreeGrafter"/>
</dbReference>
<keyword evidence="4" id="KW-1185">Reference proteome</keyword>
<dbReference type="GO" id="GO:0010181">
    <property type="term" value="F:FMN binding"/>
    <property type="evidence" value="ECO:0007669"/>
    <property type="project" value="TreeGrafter"/>
</dbReference>
<keyword evidence="1" id="KW-0560">Oxidoreductase</keyword>
<dbReference type="InterPro" id="IPR003680">
    <property type="entry name" value="Flavodoxin_fold"/>
</dbReference>
<dbReference type="InterPro" id="IPR046980">
    <property type="entry name" value="KefG/KefF"/>
</dbReference>
<evidence type="ECO:0000313" key="3">
    <source>
        <dbReference type="EMBL" id="QHQ35880.1"/>
    </source>
</evidence>
<dbReference type="RefSeq" id="WP_161862438.1">
    <property type="nucleotide sequence ID" value="NZ_CP046620.1"/>
</dbReference>
<feature type="domain" description="Flavodoxin-like fold" evidence="2">
    <location>
        <begin position="7"/>
        <end position="175"/>
    </location>
</feature>
<dbReference type="Proteomes" id="UP000464495">
    <property type="component" value="Chromosome"/>
</dbReference>
<dbReference type="Pfam" id="PF02525">
    <property type="entry name" value="Flavodoxin_2"/>
    <property type="match status" value="1"/>
</dbReference>
<dbReference type="PANTHER" id="PTHR47307">
    <property type="entry name" value="GLUTATHIONE-REGULATED POTASSIUM-EFFLUX SYSTEM ANCILLARY PROTEIN KEFG"/>
    <property type="match status" value="1"/>
</dbReference>
<dbReference type="PANTHER" id="PTHR47307:SF1">
    <property type="entry name" value="GLUTATHIONE-REGULATED POTASSIUM-EFFLUX SYSTEM ANCILLARY PROTEIN KEFG"/>
    <property type="match status" value="1"/>
</dbReference>
<dbReference type="AlphaFoldDB" id="A0A6P1T258"/>
<accession>A0A6P1T258</accession>
<protein>
    <submittedName>
        <fullName evidence="3">Flavodoxin family protein</fullName>
    </submittedName>
</protein>
<dbReference type="InterPro" id="IPR029039">
    <property type="entry name" value="Flavoprotein-like_sf"/>
</dbReference>
<evidence type="ECO:0000313" key="4">
    <source>
        <dbReference type="Proteomes" id="UP000464495"/>
    </source>
</evidence>
<dbReference type="SUPFAM" id="SSF52218">
    <property type="entry name" value="Flavoproteins"/>
    <property type="match status" value="1"/>
</dbReference>
<name>A0A6P1T258_9RHOB</name>
<reference evidence="3 4" key="1">
    <citation type="submission" date="2019-12" db="EMBL/GenBank/DDBJ databases">
        <title>Complete genome sequence of Algicella marina strain 9Alg 56(T) isolated from the red alga Tichocarpus crinitus.</title>
        <authorList>
            <person name="Kim S.-G."/>
            <person name="Nedashkovskaya O.I."/>
        </authorList>
    </citation>
    <scope>NUCLEOTIDE SEQUENCE [LARGE SCALE GENOMIC DNA]</scope>
    <source>
        <strain evidence="3 4">9Alg 56</strain>
    </source>
</reference>
<dbReference type="KEGG" id="amaq:GO499_12200"/>
<sequence length="207" mass="23461">MKTVERRILVLYAHPSHERSEVNRPLARATRRISDITFVDLYGEYPTSDIDIDVEQARLREHDVIVFMFPMYWYSTPAILKEWQDLVLEYGFAYGEGGTALRGKVFLASLTTGGPEDAYSTEGYNRFTIRELLAPLEQTARLCGMRYIAPFVLHGARRAAEEGRVGAHVAEWRQVLAALREGRLDIEAAGKVSHLNADIDALMKEES</sequence>
<dbReference type="EMBL" id="CP046620">
    <property type="protein sequence ID" value="QHQ35880.1"/>
    <property type="molecule type" value="Genomic_DNA"/>
</dbReference>
<dbReference type="Gene3D" id="3.40.50.360">
    <property type="match status" value="1"/>
</dbReference>
<gene>
    <name evidence="3" type="ORF">GO499_12200</name>
</gene>
<evidence type="ECO:0000259" key="2">
    <source>
        <dbReference type="Pfam" id="PF02525"/>
    </source>
</evidence>
<evidence type="ECO:0000256" key="1">
    <source>
        <dbReference type="ARBA" id="ARBA00023002"/>
    </source>
</evidence>
<organism evidence="3 4">
    <name type="scientific">Algicella marina</name>
    <dbReference type="NCBI Taxonomy" id="2683284"/>
    <lineage>
        <taxon>Bacteria</taxon>
        <taxon>Pseudomonadati</taxon>
        <taxon>Pseudomonadota</taxon>
        <taxon>Alphaproteobacteria</taxon>
        <taxon>Rhodobacterales</taxon>
        <taxon>Paracoccaceae</taxon>
        <taxon>Algicella</taxon>
    </lineage>
</organism>